<comment type="function">
    <text evidence="2 7">Hydrolysis of 6-phosphogluconolactone to 6-phosphogluconate.</text>
</comment>
<dbReference type="InterPro" id="IPR037171">
    <property type="entry name" value="NagB/RpiA_transferase-like"/>
</dbReference>
<dbReference type="AlphaFoldDB" id="A0A5J5IPI2"/>
<name>A0A5J5IPI2_9BACT</name>
<proteinExistence type="inferred from homology"/>
<protein>
    <recommendedName>
        <fullName evidence="6 7">6-phosphogluconolactonase</fullName>
        <shortName evidence="7">6PGL</shortName>
        <ecNumber evidence="5 7">3.1.1.31</ecNumber>
    </recommendedName>
</protein>
<comment type="caution">
    <text evidence="9">The sequence shown here is derived from an EMBL/GenBank/DDBJ whole genome shotgun (WGS) entry which is preliminary data.</text>
</comment>
<evidence type="ECO:0000256" key="4">
    <source>
        <dbReference type="ARBA" id="ARBA00010662"/>
    </source>
</evidence>
<keyword evidence="7 9" id="KW-0378">Hydrolase</keyword>
<dbReference type="Pfam" id="PF01182">
    <property type="entry name" value="Glucosamine_iso"/>
    <property type="match status" value="1"/>
</dbReference>
<dbReference type="EC" id="3.1.1.31" evidence="5 7"/>
<dbReference type="GO" id="GO:0006098">
    <property type="term" value="P:pentose-phosphate shunt"/>
    <property type="evidence" value="ECO:0007669"/>
    <property type="project" value="UniProtKB-UniPathway"/>
</dbReference>
<dbReference type="SUPFAM" id="SSF100950">
    <property type="entry name" value="NagB/RpiA/CoA transferase-like"/>
    <property type="match status" value="1"/>
</dbReference>
<reference evidence="9 10" key="1">
    <citation type="submission" date="2019-09" db="EMBL/GenBank/DDBJ databases">
        <title>Draft genome sequence of Ginsengibacter sp. BR5-29.</title>
        <authorList>
            <person name="Im W.-T."/>
        </authorList>
    </citation>
    <scope>NUCLEOTIDE SEQUENCE [LARGE SCALE GENOMIC DNA]</scope>
    <source>
        <strain evidence="9 10">BR5-29</strain>
    </source>
</reference>
<evidence type="ECO:0000256" key="5">
    <source>
        <dbReference type="ARBA" id="ARBA00013198"/>
    </source>
</evidence>
<feature type="domain" description="Glucosamine/galactosamine-6-phosphate isomerase" evidence="8">
    <location>
        <begin position="8"/>
        <end position="229"/>
    </location>
</feature>
<keyword evidence="10" id="KW-1185">Reference proteome</keyword>
<evidence type="ECO:0000256" key="3">
    <source>
        <dbReference type="ARBA" id="ARBA00004961"/>
    </source>
</evidence>
<evidence type="ECO:0000256" key="1">
    <source>
        <dbReference type="ARBA" id="ARBA00000832"/>
    </source>
</evidence>
<comment type="similarity">
    <text evidence="4 7">Belongs to the glucosamine/galactosamine-6-phosphate isomerase family. 6-phosphogluconolactonase subfamily.</text>
</comment>
<evidence type="ECO:0000259" key="8">
    <source>
        <dbReference type="Pfam" id="PF01182"/>
    </source>
</evidence>
<dbReference type="PANTHER" id="PTHR11054:SF0">
    <property type="entry name" value="6-PHOSPHOGLUCONOLACTONASE"/>
    <property type="match status" value="1"/>
</dbReference>
<dbReference type="GO" id="GO:0005975">
    <property type="term" value="P:carbohydrate metabolic process"/>
    <property type="evidence" value="ECO:0007669"/>
    <property type="project" value="UniProtKB-UniRule"/>
</dbReference>
<dbReference type="UniPathway" id="UPA00115">
    <property type="reaction ID" value="UER00409"/>
</dbReference>
<evidence type="ECO:0000256" key="6">
    <source>
        <dbReference type="ARBA" id="ARBA00020337"/>
    </source>
</evidence>
<gene>
    <name evidence="7 9" type="primary">pgl</name>
    <name evidence="9" type="ORF">FW778_07900</name>
</gene>
<dbReference type="InterPro" id="IPR006148">
    <property type="entry name" value="Glc/Gal-6P_isomerase"/>
</dbReference>
<evidence type="ECO:0000256" key="7">
    <source>
        <dbReference type="RuleBase" id="RU365095"/>
    </source>
</evidence>
<dbReference type="Proteomes" id="UP000326903">
    <property type="component" value="Unassembled WGS sequence"/>
</dbReference>
<comment type="pathway">
    <text evidence="3 7">Carbohydrate degradation; pentose phosphate pathway; D-ribulose 5-phosphate from D-glucose 6-phosphate (oxidative stage): step 2/3.</text>
</comment>
<dbReference type="RefSeq" id="WP_150414056.1">
    <property type="nucleotide sequence ID" value="NZ_VYQF01000001.1"/>
</dbReference>
<dbReference type="CDD" id="cd01400">
    <property type="entry name" value="6PGL"/>
    <property type="match status" value="1"/>
</dbReference>
<dbReference type="NCBIfam" id="TIGR01198">
    <property type="entry name" value="pgl"/>
    <property type="match status" value="1"/>
</dbReference>
<dbReference type="InterPro" id="IPR005900">
    <property type="entry name" value="6-phosphogluconolactonase_DevB"/>
</dbReference>
<organism evidence="9 10">
    <name type="scientific">Ginsengibacter hankyongi</name>
    <dbReference type="NCBI Taxonomy" id="2607284"/>
    <lineage>
        <taxon>Bacteria</taxon>
        <taxon>Pseudomonadati</taxon>
        <taxon>Bacteroidota</taxon>
        <taxon>Chitinophagia</taxon>
        <taxon>Chitinophagales</taxon>
        <taxon>Chitinophagaceae</taxon>
        <taxon>Ginsengibacter</taxon>
    </lineage>
</organism>
<sequence length="243" mass="28040">MNFHIYKTKEELSDKLALWICDLINATLQNQEFFTLVLSGGETPKNLFKKLATEYQEKINWTKVHFFWGDERVVSATDERNNAKMAYDILIDHLEIPASQIHVMRTDIEPVFAADEYEKTLHHFFDNTVNSFDLVLLGMGDDGHTLSLFPNSLLLNEEKKSWVEAVYHEAQNMYRITLMPLIVNRASHIAFMIDGKKKSGVLKKVIEGPYNPLFLPAQIIQPKSGQLHWFLDEDAAKDLNKNN</sequence>
<dbReference type="Gene3D" id="3.40.50.1360">
    <property type="match status" value="1"/>
</dbReference>
<dbReference type="PANTHER" id="PTHR11054">
    <property type="entry name" value="6-PHOSPHOGLUCONOLACTONASE"/>
    <property type="match status" value="1"/>
</dbReference>
<evidence type="ECO:0000313" key="9">
    <source>
        <dbReference type="EMBL" id="KAA9041927.1"/>
    </source>
</evidence>
<dbReference type="InterPro" id="IPR039104">
    <property type="entry name" value="6PGL"/>
</dbReference>
<comment type="catalytic activity">
    <reaction evidence="1 7">
        <text>6-phospho-D-glucono-1,5-lactone + H2O = 6-phospho-D-gluconate + H(+)</text>
        <dbReference type="Rhea" id="RHEA:12556"/>
        <dbReference type="ChEBI" id="CHEBI:15377"/>
        <dbReference type="ChEBI" id="CHEBI:15378"/>
        <dbReference type="ChEBI" id="CHEBI:57955"/>
        <dbReference type="ChEBI" id="CHEBI:58759"/>
        <dbReference type="EC" id="3.1.1.31"/>
    </reaction>
</comment>
<accession>A0A5J5IPI2</accession>
<evidence type="ECO:0000313" key="10">
    <source>
        <dbReference type="Proteomes" id="UP000326903"/>
    </source>
</evidence>
<dbReference type="GO" id="GO:0017057">
    <property type="term" value="F:6-phosphogluconolactonase activity"/>
    <property type="evidence" value="ECO:0007669"/>
    <property type="project" value="UniProtKB-UniRule"/>
</dbReference>
<dbReference type="EMBL" id="VYQF01000001">
    <property type="protein sequence ID" value="KAA9041927.1"/>
    <property type="molecule type" value="Genomic_DNA"/>
</dbReference>
<evidence type="ECO:0000256" key="2">
    <source>
        <dbReference type="ARBA" id="ARBA00002681"/>
    </source>
</evidence>